<dbReference type="SUPFAM" id="SSF50370">
    <property type="entry name" value="Ricin B-like lectins"/>
    <property type="match status" value="2"/>
</dbReference>
<organism evidence="4 5">
    <name type="scientific">Mycena pura</name>
    <dbReference type="NCBI Taxonomy" id="153505"/>
    <lineage>
        <taxon>Eukaryota</taxon>
        <taxon>Fungi</taxon>
        <taxon>Dikarya</taxon>
        <taxon>Basidiomycota</taxon>
        <taxon>Agaricomycotina</taxon>
        <taxon>Agaricomycetes</taxon>
        <taxon>Agaricomycetidae</taxon>
        <taxon>Agaricales</taxon>
        <taxon>Marasmiineae</taxon>
        <taxon>Mycenaceae</taxon>
        <taxon>Mycena</taxon>
    </lineage>
</organism>
<proteinExistence type="predicted"/>
<protein>
    <submittedName>
        <fullName evidence="4">Ricin B lectin domain-containing protein</fullName>
    </submittedName>
</protein>
<evidence type="ECO:0000256" key="2">
    <source>
        <dbReference type="ARBA" id="ARBA00023157"/>
    </source>
</evidence>
<dbReference type="GO" id="GO:0030246">
    <property type="term" value="F:carbohydrate binding"/>
    <property type="evidence" value="ECO:0007669"/>
    <property type="project" value="UniProtKB-KW"/>
</dbReference>
<dbReference type="InterPro" id="IPR000772">
    <property type="entry name" value="Ricin_B_lectin"/>
</dbReference>
<name>A0AAD6Y3R2_9AGAR</name>
<feature type="domain" description="Ricin B lectin" evidence="3">
    <location>
        <begin position="137"/>
        <end position="262"/>
    </location>
</feature>
<dbReference type="GO" id="GO:0004653">
    <property type="term" value="F:polypeptide N-acetylgalactosaminyltransferase activity"/>
    <property type="evidence" value="ECO:0007669"/>
    <property type="project" value="TreeGrafter"/>
</dbReference>
<evidence type="ECO:0000313" key="5">
    <source>
        <dbReference type="Proteomes" id="UP001219525"/>
    </source>
</evidence>
<evidence type="ECO:0000313" key="4">
    <source>
        <dbReference type="EMBL" id="KAJ7190226.1"/>
    </source>
</evidence>
<dbReference type="SMART" id="SM00458">
    <property type="entry name" value="RICIN"/>
    <property type="match status" value="2"/>
</dbReference>
<dbReference type="EMBL" id="JARJCW010000154">
    <property type="protein sequence ID" value="KAJ7190226.1"/>
    <property type="molecule type" value="Genomic_DNA"/>
</dbReference>
<dbReference type="Proteomes" id="UP001219525">
    <property type="component" value="Unassembled WGS sequence"/>
</dbReference>
<dbReference type="CDD" id="cd00161">
    <property type="entry name" value="beta-trefoil_Ricin-like"/>
    <property type="match status" value="2"/>
</dbReference>
<dbReference type="InterPro" id="IPR035992">
    <property type="entry name" value="Ricin_B-like_lectins"/>
</dbReference>
<evidence type="ECO:0000259" key="3">
    <source>
        <dbReference type="SMART" id="SM00458"/>
    </source>
</evidence>
<accession>A0AAD6Y3R2</accession>
<gene>
    <name evidence="4" type="ORF">GGX14DRAFT_382442</name>
</gene>
<keyword evidence="5" id="KW-1185">Reference proteome</keyword>
<sequence>YIHPSANAAKCITAASNVNGAAVEIEDCIAAGSASQSWTVSGSALQIFWDKCLDVTGGATADGTKMQIWTCNTNNANQKWTLSGSTIHWSGHSNCLDLTDGRVTNGNIIQIWTCTGGNNQKWALTTGPGSGTPPVGNAIKPGASSTTCLTAPSNTDGGAVVVQPCNGASSQSWTRNGGTYVIYGNKCLDVTNGSTANGVKMQIWSCNTGSTNQQFTTTSAHAIQWTGKGKCLDLADGSLTSGNKIQMWACSAGNTNQVWDIV</sequence>
<feature type="non-terminal residue" evidence="4">
    <location>
        <position position="262"/>
    </location>
</feature>
<keyword evidence="1" id="KW-0430">Lectin</keyword>
<feature type="domain" description="Ricin B lectin" evidence="3">
    <location>
        <begin position="1"/>
        <end position="125"/>
    </location>
</feature>
<dbReference type="GO" id="GO:0006493">
    <property type="term" value="P:protein O-linked glycosylation"/>
    <property type="evidence" value="ECO:0007669"/>
    <property type="project" value="TreeGrafter"/>
</dbReference>
<evidence type="ECO:0000256" key="1">
    <source>
        <dbReference type="ARBA" id="ARBA00022734"/>
    </source>
</evidence>
<dbReference type="Gene3D" id="2.80.10.50">
    <property type="match status" value="3"/>
</dbReference>
<keyword evidence="2" id="KW-1015">Disulfide bond</keyword>
<reference evidence="4" key="1">
    <citation type="submission" date="2023-03" db="EMBL/GenBank/DDBJ databases">
        <title>Massive genome expansion in bonnet fungi (Mycena s.s.) driven by repeated elements and novel gene families across ecological guilds.</title>
        <authorList>
            <consortium name="Lawrence Berkeley National Laboratory"/>
            <person name="Harder C.B."/>
            <person name="Miyauchi S."/>
            <person name="Viragh M."/>
            <person name="Kuo A."/>
            <person name="Thoen E."/>
            <person name="Andreopoulos B."/>
            <person name="Lu D."/>
            <person name="Skrede I."/>
            <person name="Drula E."/>
            <person name="Henrissat B."/>
            <person name="Morin E."/>
            <person name="Kohler A."/>
            <person name="Barry K."/>
            <person name="LaButti K."/>
            <person name="Morin E."/>
            <person name="Salamov A."/>
            <person name="Lipzen A."/>
            <person name="Mereny Z."/>
            <person name="Hegedus B."/>
            <person name="Baldrian P."/>
            <person name="Stursova M."/>
            <person name="Weitz H."/>
            <person name="Taylor A."/>
            <person name="Grigoriev I.V."/>
            <person name="Nagy L.G."/>
            <person name="Martin F."/>
            <person name="Kauserud H."/>
        </authorList>
    </citation>
    <scope>NUCLEOTIDE SEQUENCE</scope>
    <source>
        <strain evidence="4">9144</strain>
    </source>
</reference>
<dbReference type="AlphaFoldDB" id="A0AAD6Y3R2"/>
<dbReference type="PROSITE" id="PS50231">
    <property type="entry name" value="RICIN_B_LECTIN"/>
    <property type="match status" value="2"/>
</dbReference>
<dbReference type="PANTHER" id="PTHR11675:SF126">
    <property type="entry name" value="RICIN B LECTIN DOMAIN-CONTAINING PROTEIN"/>
    <property type="match status" value="1"/>
</dbReference>
<dbReference type="PANTHER" id="PTHR11675">
    <property type="entry name" value="N-ACETYLGALACTOSAMINYLTRANSFERASE"/>
    <property type="match status" value="1"/>
</dbReference>
<comment type="caution">
    <text evidence="4">The sequence shown here is derived from an EMBL/GenBank/DDBJ whole genome shotgun (WGS) entry which is preliminary data.</text>
</comment>
<dbReference type="Pfam" id="PF00652">
    <property type="entry name" value="Ricin_B_lectin"/>
    <property type="match status" value="2"/>
</dbReference>